<dbReference type="PANTHER" id="PTHR11774">
    <property type="entry name" value="GERANYLGERANYL TRANSFERASE TYPE BETA SUBUNIT"/>
    <property type="match status" value="1"/>
</dbReference>
<name>A0A9W9WXY9_9EURO</name>
<dbReference type="GO" id="GO:0004660">
    <property type="term" value="F:protein farnesyltransferase activity"/>
    <property type="evidence" value="ECO:0007669"/>
    <property type="project" value="TreeGrafter"/>
</dbReference>
<sequence length="461" mass="50757">MTSAMKSDSNPRPGIPALFTQPPPIRDPLITETIDLQNATLEKCLPFLKGIHSTQKDFNDHGVPALQRDLHISYLYDALEDYPEGFVAMDASRPWIVYWALAGLAMMGEETTRFRERVITTLRPMQNPTGGFGGGHGQTSHLAGSYAAVLSLAMVGGEEAFGLVDRHAMWQWIGRLKQPDGGFRVCEGGEEDVRGAYCAMTLISLLDLPLTLAPGSQAREAGLESLTSGLPEYLSRSLRCADTRLQAKHLKEVSPVALGRRPMAHTPFVLWHAFLSWGPPEEIFNRHMDIPMLVSWLSARQSAPEGGLSGRTNKLVDGCYSHWVGGCWPLLESSLEGKPDSTEPPANSLFSREGLTRYILGCCQGNDGGLRDKPGKHVDSYHTCYVMAGLSAAQNHHYRTDSSVASNNFASSFSWKSSPSRDPANVFSRGDRLEPMHPLYVIPHKAAEQMRLWSEAQPLTI</sequence>
<evidence type="ECO:0000256" key="8">
    <source>
        <dbReference type="SAM" id="MobiDB-lite"/>
    </source>
</evidence>
<evidence type="ECO:0000259" key="9">
    <source>
        <dbReference type="Pfam" id="PF00432"/>
    </source>
</evidence>
<evidence type="ECO:0000313" key="10">
    <source>
        <dbReference type="EMBL" id="KAJ5478677.1"/>
    </source>
</evidence>
<comment type="similarity">
    <text evidence="2">Belongs to the protein prenyltransferase subunit beta family.</text>
</comment>
<evidence type="ECO:0000256" key="4">
    <source>
        <dbReference type="ARBA" id="ARBA00022679"/>
    </source>
</evidence>
<proteinExistence type="inferred from homology"/>
<evidence type="ECO:0000256" key="6">
    <source>
        <dbReference type="ARBA" id="ARBA00022737"/>
    </source>
</evidence>
<dbReference type="AlphaFoldDB" id="A0A9W9WXY9"/>
<evidence type="ECO:0000313" key="11">
    <source>
        <dbReference type="Proteomes" id="UP001147760"/>
    </source>
</evidence>
<dbReference type="SUPFAM" id="SSF48239">
    <property type="entry name" value="Terpenoid cyclases/Protein prenyltransferases"/>
    <property type="match status" value="1"/>
</dbReference>
<dbReference type="PANTHER" id="PTHR11774:SF6">
    <property type="entry name" value="PROTEIN FARNESYLTRANSFERASE SUBUNIT BETA"/>
    <property type="match status" value="1"/>
</dbReference>
<dbReference type="Proteomes" id="UP001147760">
    <property type="component" value="Unassembled WGS sequence"/>
</dbReference>
<keyword evidence="3" id="KW-0637">Prenyltransferase</keyword>
<evidence type="ECO:0000256" key="7">
    <source>
        <dbReference type="ARBA" id="ARBA00022833"/>
    </source>
</evidence>
<evidence type="ECO:0000256" key="1">
    <source>
        <dbReference type="ARBA" id="ARBA00001947"/>
    </source>
</evidence>
<dbReference type="FunFam" id="1.50.10.20:FF:000014">
    <property type="entry name" value="Protein farnesyltransferase subunit beta"/>
    <property type="match status" value="1"/>
</dbReference>
<comment type="caution">
    <text evidence="10">The sequence shown here is derived from an EMBL/GenBank/DDBJ whole genome shotgun (WGS) entry which is preliminary data.</text>
</comment>
<feature type="domain" description="Prenyltransferase alpha-alpha toroid" evidence="9">
    <location>
        <begin position="66"/>
        <end position="206"/>
    </location>
</feature>
<dbReference type="EMBL" id="JAPWDO010000003">
    <property type="protein sequence ID" value="KAJ5478677.1"/>
    <property type="molecule type" value="Genomic_DNA"/>
</dbReference>
<dbReference type="Gene3D" id="1.50.10.20">
    <property type="match status" value="1"/>
</dbReference>
<dbReference type="OrthoDB" id="10261146at2759"/>
<organism evidence="10 11">
    <name type="scientific">Penicillium desertorum</name>
    <dbReference type="NCBI Taxonomy" id="1303715"/>
    <lineage>
        <taxon>Eukaryota</taxon>
        <taxon>Fungi</taxon>
        <taxon>Dikarya</taxon>
        <taxon>Ascomycota</taxon>
        <taxon>Pezizomycotina</taxon>
        <taxon>Eurotiomycetes</taxon>
        <taxon>Eurotiomycetidae</taxon>
        <taxon>Eurotiales</taxon>
        <taxon>Aspergillaceae</taxon>
        <taxon>Penicillium</taxon>
    </lineage>
</organism>
<reference evidence="10" key="2">
    <citation type="journal article" date="2023" name="IMA Fungus">
        <title>Comparative genomic study of the Penicillium genus elucidates a diverse pangenome and 15 lateral gene transfer events.</title>
        <authorList>
            <person name="Petersen C."/>
            <person name="Sorensen T."/>
            <person name="Nielsen M.R."/>
            <person name="Sondergaard T.E."/>
            <person name="Sorensen J.L."/>
            <person name="Fitzpatrick D.A."/>
            <person name="Frisvad J.C."/>
            <person name="Nielsen K.L."/>
        </authorList>
    </citation>
    <scope>NUCLEOTIDE SEQUENCE</scope>
    <source>
        <strain evidence="10">IBT 17660</strain>
    </source>
</reference>
<dbReference type="GO" id="GO:0005965">
    <property type="term" value="C:protein farnesyltransferase complex"/>
    <property type="evidence" value="ECO:0007669"/>
    <property type="project" value="TreeGrafter"/>
</dbReference>
<keyword evidence="7" id="KW-0862">Zinc</keyword>
<evidence type="ECO:0000256" key="3">
    <source>
        <dbReference type="ARBA" id="ARBA00022602"/>
    </source>
</evidence>
<keyword evidence="5" id="KW-0479">Metal-binding</keyword>
<evidence type="ECO:0000256" key="2">
    <source>
        <dbReference type="ARBA" id="ARBA00010497"/>
    </source>
</evidence>
<dbReference type="InterPro" id="IPR001330">
    <property type="entry name" value="Prenyltrans"/>
</dbReference>
<dbReference type="InterPro" id="IPR008930">
    <property type="entry name" value="Terpenoid_cyclase/PrenylTrfase"/>
</dbReference>
<keyword evidence="4" id="KW-0808">Transferase</keyword>
<accession>A0A9W9WXY9</accession>
<keyword evidence="11" id="KW-1185">Reference proteome</keyword>
<keyword evidence="6" id="KW-0677">Repeat</keyword>
<reference evidence="10" key="1">
    <citation type="submission" date="2022-12" db="EMBL/GenBank/DDBJ databases">
        <authorList>
            <person name="Petersen C."/>
        </authorList>
    </citation>
    <scope>NUCLEOTIDE SEQUENCE</scope>
    <source>
        <strain evidence="10">IBT 17660</strain>
    </source>
</reference>
<gene>
    <name evidence="10" type="ORF">N7530_004186</name>
</gene>
<evidence type="ECO:0000256" key="5">
    <source>
        <dbReference type="ARBA" id="ARBA00022723"/>
    </source>
</evidence>
<protein>
    <recommendedName>
        <fullName evidence="9">Prenyltransferase alpha-alpha toroid domain-containing protein</fullName>
    </recommendedName>
</protein>
<dbReference type="Pfam" id="PF00432">
    <property type="entry name" value="Prenyltrans"/>
    <property type="match status" value="2"/>
</dbReference>
<dbReference type="InterPro" id="IPR045089">
    <property type="entry name" value="PGGT1B-like"/>
</dbReference>
<feature type="region of interest" description="Disordered" evidence="8">
    <location>
        <begin position="1"/>
        <end position="23"/>
    </location>
</feature>
<dbReference type="GO" id="GO:0046872">
    <property type="term" value="F:metal ion binding"/>
    <property type="evidence" value="ECO:0007669"/>
    <property type="project" value="UniProtKB-KW"/>
</dbReference>
<feature type="compositionally biased region" description="Polar residues" evidence="8">
    <location>
        <begin position="1"/>
        <end position="10"/>
    </location>
</feature>
<feature type="domain" description="Prenyltransferase alpha-alpha toroid" evidence="9">
    <location>
        <begin position="287"/>
        <end position="442"/>
    </location>
</feature>
<comment type="cofactor">
    <cofactor evidence="1">
        <name>Zn(2+)</name>
        <dbReference type="ChEBI" id="CHEBI:29105"/>
    </cofactor>
</comment>